<dbReference type="InterPro" id="IPR050707">
    <property type="entry name" value="HTH_MetabolicPath_Reg"/>
</dbReference>
<dbReference type="GO" id="GO:0003677">
    <property type="term" value="F:DNA binding"/>
    <property type="evidence" value="ECO:0007669"/>
    <property type="project" value="UniProtKB-KW"/>
</dbReference>
<reference evidence="6 7" key="1">
    <citation type="submission" date="2016-10" db="EMBL/GenBank/DDBJ databases">
        <authorList>
            <person name="de Groot N.N."/>
        </authorList>
    </citation>
    <scope>NUCLEOTIDE SEQUENCE [LARGE SCALE GENOMIC DNA]</scope>
    <source>
        <strain evidence="6 7">CGMCC 4.1877</strain>
    </source>
</reference>
<dbReference type="InterPro" id="IPR005471">
    <property type="entry name" value="Tscrpt_reg_IclR_N"/>
</dbReference>
<keyword evidence="1" id="KW-0805">Transcription regulation</keyword>
<dbReference type="STRING" id="260086.SAMN05216207_104129"/>
<dbReference type="Gene3D" id="1.10.10.10">
    <property type="entry name" value="Winged helix-like DNA-binding domain superfamily/Winged helix DNA-binding domain"/>
    <property type="match status" value="1"/>
</dbReference>
<evidence type="ECO:0000256" key="1">
    <source>
        <dbReference type="ARBA" id="ARBA00023015"/>
    </source>
</evidence>
<dbReference type="InterPro" id="IPR014757">
    <property type="entry name" value="Tscrpt_reg_IclR_C"/>
</dbReference>
<keyword evidence="7" id="KW-1185">Reference proteome</keyword>
<dbReference type="InterPro" id="IPR036390">
    <property type="entry name" value="WH_DNA-bd_sf"/>
</dbReference>
<feature type="domain" description="IclR-ED" evidence="5">
    <location>
        <begin position="71"/>
        <end position="251"/>
    </location>
</feature>
<dbReference type="PROSITE" id="PS51077">
    <property type="entry name" value="HTH_ICLR"/>
    <property type="match status" value="1"/>
</dbReference>
<evidence type="ECO:0000259" key="4">
    <source>
        <dbReference type="PROSITE" id="PS51077"/>
    </source>
</evidence>
<dbReference type="EMBL" id="FOUY01000041">
    <property type="protein sequence ID" value="SFO28274.1"/>
    <property type="molecule type" value="Genomic_DNA"/>
</dbReference>
<dbReference type="PROSITE" id="PS51078">
    <property type="entry name" value="ICLR_ED"/>
    <property type="match status" value="1"/>
</dbReference>
<gene>
    <name evidence="6" type="ORF">SAMN05216207_104129</name>
</gene>
<dbReference type="InterPro" id="IPR036388">
    <property type="entry name" value="WH-like_DNA-bd_sf"/>
</dbReference>
<keyword evidence="3" id="KW-0804">Transcription</keyword>
<protein>
    <submittedName>
        <fullName evidence="6">Transcriptional regulator, IclR family</fullName>
    </submittedName>
</protein>
<dbReference type="SMART" id="SM00346">
    <property type="entry name" value="HTH_ICLR"/>
    <property type="match status" value="1"/>
</dbReference>
<dbReference type="RefSeq" id="WP_245773842.1">
    <property type="nucleotide sequence ID" value="NZ_FOUY01000041.1"/>
</dbReference>
<evidence type="ECO:0000259" key="5">
    <source>
        <dbReference type="PROSITE" id="PS51078"/>
    </source>
</evidence>
<dbReference type="Pfam" id="PF01614">
    <property type="entry name" value="IclR_C"/>
    <property type="match status" value="1"/>
</dbReference>
<dbReference type="SUPFAM" id="SSF46785">
    <property type="entry name" value="Winged helix' DNA-binding domain"/>
    <property type="match status" value="1"/>
</dbReference>
<dbReference type="GO" id="GO:0003700">
    <property type="term" value="F:DNA-binding transcription factor activity"/>
    <property type="evidence" value="ECO:0007669"/>
    <property type="project" value="TreeGrafter"/>
</dbReference>
<dbReference type="PANTHER" id="PTHR30136:SF24">
    <property type="entry name" value="HTH-TYPE TRANSCRIPTIONAL REPRESSOR ALLR"/>
    <property type="match status" value="1"/>
</dbReference>
<dbReference type="SUPFAM" id="SSF55781">
    <property type="entry name" value="GAF domain-like"/>
    <property type="match status" value="1"/>
</dbReference>
<organism evidence="6 7">
    <name type="scientific">Pseudonocardia ammonioxydans</name>
    <dbReference type="NCBI Taxonomy" id="260086"/>
    <lineage>
        <taxon>Bacteria</taxon>
        <taxon>Bacillati</taxon>
        <taxon>Actinomycetota</taxon>
        <taxon>Actinomycetes</taxon>
        <taxon>Pseudonocardiales</taxon>
        <taxon>Pseudonocardiaceae</taxon>
        <taxon>Pseudonocardia</taxon>
    </lineage>
</organism>
<dbReference type="PANTHER" id="PTHR30136">
    <property type="entry name" value="HELIX-TURN-HELIX TRANSCRIPTIONAL REGULATOR, ICLR FAMILY"/>
    <property type="match status" value="1"/>
</dbReference>
<keyword evidence="2" id="KW-0238">DNA-binding</keyword>
<accession>A0A1I5FWX2</accession>
<dbReference type="Gene3D" id="3.30.450.40">
    <property type="match status" value="1"/>
</dbReference>
<proteinExistence type="predicted"/>
<evidence type="ECO:0000313" key="7">
    <source>
        <dbReference type="Proteomes" id="UP000199614"/>
    </source>
</evidence>
<dbReference type="Proteomes" id="UP000199614">
    <property type="component" value="Unassembled WGS sequence"/>
</dbReference>
<evidence type="ECO:0000313" key="6">
    <source>
        <dbReference type="EMBL" id="SFO28274.1"/>
    </source>
</evidence>
<evidence type="ECO:0000256" key="2">
    <source>
        <dbReference type="ARBA" id="ARBA00023125"/>
    </source>
</evidence>
<dbReference type="InterPro" id="IPR029016">
    <property type="entry name" value="GAF-like_dom_sf"/>
</dbReference>
<dbReference type="AlphaFoldDB" id="A0A1I5FWX2"/>
<evidence type="ECO:0000256" key="3">
    <source>
        <dbReference type="ARBA" id="ARBA00023163"/>
    </source>
</evidence>
<name>A0A1I5FWX2_PSUAM</name>
<dbReference type="GO" id="GO:0045892">
    <property type="term" value="P:negative regulation of DNA-templated transcription"/>
    <property type="evidence" value="ECO:0007669"/>
    <property type="project" value="TreeGrafter"/>
</dbReference>
<dbReference type="Pfam" id="PF09339">
    <property type="entry name" value="HTH_IclR"/>
    <property type="match status" value="1"/>
</dbReference>
<feature type="domain" description="HTH iclR-type" evidence="4">
    <location>
        <begin position="10"/>
        <end position="70"/>
    </location>
</feature>
<sequence>MPIAPSVAARSMIGRVSLIMGAFQLGESGLGITEISRRSGLAKATVSRIVHELVEHGFLEPCGREFRVGLRFFELGEQASRPHELRRLALASMSDLRRATGQTVHLAVLDGTEVVYVVKLRSRDAPPLGSRVGGRLPTHATAVGKALLAFADPATVNRVVAGGLTRLGPRTITDPAALHRELERIRREGVAYETEESGPTVLCAAAPVQHRPRGQVIAGLSVSTRVGHADVASLGLAVRTAALALGRQAALLPALASEEWGRIG</sequence>